<gene>
    <name evidence="2" type="ORF">INF35_11885</name>
</gene>
<dbReference type="Gene3D" id="1.10.10.10">
    <property type="entry name" value="Winged helix-like DNA-binding domain superfamily/Winged helix DNA-binding domain"/>
    <property type="match status" value="1"/>
</dbReference>
<dbReference type="SUPFAM" id="SSF46785">
    <property type="entry name" value="Winged helix' DNA-binding domain"/>
    <property type="match status" value="1"/>
</dbReference>
<dbReference type="PANTHER" id="PTHR33164">
    <property type="entry name" value="TRANSCRIPTIONAL REGULATOR, MARR FAMILY"/>
    <property type="match status" value="1"/>
</dbReference>
<dbReference type="PRINTS" id="PR00598">
    <property type="entry name" value="HTHMARR"/>
</dbReference>
<dbReference type="InterPro" id="IPR000835">
    <property type="entry name" value="HTH_MarR-typ"/>
</dbReference>
<accession>A0ABR9R6G2</accession>
<feature type="domain" description="HTH marR-type" evidence="1">
    <location>
        <begin position="3"/>
        <end position="151"/>
    </location>
</feature>
<keyword evidence="3" id="KW-1185">Reference proteome</keyword>
<evidence type="ECO:0000259" key="1">
    <source>
        <dbReference type="PROSITE" id="PS50995"/>
    </source>
</evidence>
<dbReference type="SMART" id="SM00347">
    <property type="entry name" value="HTH_MARR"/>
    <property type="match status" value="1"/>
</dbReference>
<reference evidence="2 3" key="1">
    <citation type="submission" date="2020-10" db="EMBL/GenBank/DDBJ databases">
        <title>ChiBAC.</title>
        <authorList>
            <person name="Zenner C."/>
            <person name="Hitch T.C.A."/>
            <person name="Clavel T."/>
        </authorList>
    </citation>
    <scope>NUCLEOTIDE SEQUENCE [LARGE SCALE GENOMIC DNA]</scope>
    <source>
        <strain evidence="2 3">DSM 109015</strain>
    </source>
</reference>
<name>A0ABR9R6G2_9FIRM</name>
<dbReference type="PANTHER" id="PTHR33164:SF99">
    <property type="entry name" value="MARR FAMILY REGULATORY PROTEIN"/>
    <property type="match status" value="1"/>
</dbReference>
<proteinExistence type="predicted"/>
<dbReference type="InterPro" id="IPR039422">
    <property type="entry name" value="MarR/SlyA-like"/>
</dbReference>
<sequence length="154" mass="18012">MESDHALSDLVQLFWQIRKTVQLSIQQADPDCPRTELAMLERLHYIIRCSGHDGAVPVSALPEHLRMLAPAVSRTLRQLEEKGLVERIPDPHDHRKALVRLTEKGEHIRLKAEDRMREYMHRVIDRVGEETFARMLDDLSTWEQAMQAELKREE</sequence>
<dbReference type="RefSeq" id="WP_193502667.1">
    <property type="nucleotide sequence ID" value="NZ_JADCKC010000003.1"/>
</dbReference>
<comment type="caution">
    <text evidence="2">The sequence shown here is derived from an EMBL/GenBank/DDBJ whole genome shotgun (WGS) entry which is preliminary data.</text>
</comment>
<evidence type="ECO:0000313" key="2">
    <source>
        <dbReference type="EMBL" id="MBE5038487.1"/>
    </source>
</evidence>
<evidence type="ECO:0000313" key="3">
    <source>
        <dbReference type="Proteomes" id="UP000768567"/>
    </source>
</evidence>
<dbReference type="PROSITE" id="PS50995">
    <property type="entry name" value="HTH_MARR_2"/>
    <property type="match status" value="1"/>
</dbReference>
<dbReference type="Pfam" id="PF01047">
    <property type="entry name" value="MarR"/>
    <property type="match status" value="1"/>
</dbReference>
<dbReference type="InterPro" id="IPR036390">
    <property type="entry name" value="WH_DNA-bd_sf"/>
</dbReference>
<organism evidence="2 3">
    <name type="scientific">Gemmiger gallinarum</name>
    <dbReference type="NCBI Taxonomy" id="2779354"/>
    <lineage>
        <taxon>Bacteria</taxon>
        <taxon>Bacillati</taxon>
        <taxon>Bacillota</taxon>
        <taxon>Clostridia</taxon>
        <taxon>Eubacteriales</taxon>
        <taxon>Gemmiger</taxon>
    </lineage>
</organism>
<dbReference type="Proteomes" id="UP000768567">
    <property type="component" value="Unassembled WGS sequence"/>
</dbReference>
<protein>
    <submittedName>
        <fullName evidence="2">MarR family transcriptional regulator</fullName>
    </submittedName>
</protein>
<dbReference type="EMBL" id="JADCKC010000003">
    <property type="protein sequence ID" value="MBE5038487.1"/>
    <property type="molecule type" value="Genomic_DNA"/>
</dbReference>
<dbReference type="InterPro" id="IPR036388">
    <property type="entry name" value="WH-like_DNA-bd_sf"/>
</dbReference>